<dbReference type="SMART" id="SM00448">
    <property type="entry name" value="REC"/>
    <property type="match status" value="1"/>
</dbReference>
<dbReference type="InterPro" id="IPR005467">
    <property type="entry name" value="His_kinase_dom"/>
</dbReference>
<keyword evidence="5 12" id="KW-0597">Phosphoprotein</keyword>
<feature type="domain" description="Phytochrome chromophore attachment site" evidence="14">
    <location>
        <begin position="151"/>
        <end position="309"/>
    </location>
</feature>
<dbReference type="InterPro" id="IPR013654">
    <property type="entry name" value="PAS_2"/>
</dbReference>
<dbReference type="Pfam" id="PF08446">
    <property type="entry name" value="PAS_2"/>
    <property type="match status" value="1"/>
</dbReference>
<feature type="modified residue" description="4-aspartylphosphate" evidence="12">
    <location>
        <position position="863"/>
    </location>
</feature>
<keyword evidence="11" id="KW-0675">Receptor</keyword>
<evidence type="ECO:0000259" key="15">
    <source>
        <dbReference type="PROSITE" id="PS50109"/>
    </source>
</evidence>
<dbReference type="Gene3D" id="3.30.450.270">
    <property type="match status" value="1"/>
</dbReference>
<comment type="similarity">
    <text evidence="2">In the N-terminal section; belongs to the phytochrome family.</text>
</comment>
<proteinExistence type="inferred from homology"/>
<dbReference type="Gene3D" id="1.10.287.130">
    <property type="match status" value="1"/>
</dbReference>
<dbReference type="Gene3D" id="3.30.450.20">
    <property type="entry name" value="PAS domain"/>
    <property type="match status" value="1"/>
</dbReference>
<keyword evidence="4" id="KW-0600">Photoreceptor protein</keyword>
<dbReference type="InterPro" id="IPR013515">
    <property type="entry name" value="Phytochrome_cen-reg"/>
</dbReference>
<evidence type="ECO:0000256" key="5">
    <source>
        <dbReference type="ARBA" id="ARBA00022553"/>
    </source>
</evidence>
<keyword evidence="7" id="KW-0808">Transferase</keyword>
<dbReference type="Gene3D" id="3.30.450.40">
    <property type="match status" value="1"/>
</dbReference>
<dbReference type="InterPro" id="IPR003661">
    <property type="entry name" value="HisK_dim/P_dom"/>
</dbReference>
<accession>A0ABY4S2K3</accession>
<dbReference type="InterPro" id="IPR029016">
    <property type="entry name" value="GAF-like_dom_sf"/>
</dbReference>
<name>A0ABY4S2K3_AQUTE</name>
<dbReference type="CDD" id="cd17546">
    <property type="entry name" value="REC_hyHK_CKI1_RcsC-like"/>
    <property type="match status" value="1"/>
</dbReference>
<evidence type="ECO:0000256" key="10">
    <source>
        <dbReference type="ARBA" id="ARBA00023012"/>
    </source>
</evidence>
<dbReference type="SUPFAM" id="SSF55785">
    <property type="entry name" value="PYP-like sensor domain (PAS domain)"/>
    <property type="match status" value="1"/>
</dbReference>
<protein>
    <recommendedName>
        <fullName evidence="3">histidine kinase</fullName>
        <ecNumber evidence="3">2.7.13.3</ecNumber>
    </recommendedName>
</protein>
<gene>
    <name evidence="17" type="ORF">MW290_08140</name>
</gene>
<keyword evidence="8" id="KW-0418">Kinase</keyword>
<keyword evidence="6" id="KW-0716">Sensory transduction</keyword>
<dbReference type="SMART" id="SM00065">
    <property type="entry name" value="GAF"/>
    <property type="match status" value="1"/>
</dbReference>
<dbReference type="PANTHER" id="PTHR45339">
    <property type="entry name" value="HYBRID SIGNAL TRANSDUCTION HISTIDINE KINASE J"/>
    <property type="match status" value="1"/>
</dbReference>
<dbReference type="InterPro" id="IPR036097">
    <property type="entry name" value="HisK_dim/P_sf"/>
</dbReference>
<dbReference type="InterPro" id="IPR011006">
    <property type="entry name" value="CheY-like_superfamily"/>
</dbReference>
<dbReference type="InterPro" id="IPR003594">
    <property type="entry name" value="HATPase_dom"/>
</dbReference>
<evidence type="ECO:0000256" key="7">
    <source>
        <dbReference type="ARBA" id="ARBA00022679"/>
    </source>
</evidence>
<dbReference type="InterPro" id="IPR003018">
    <property type="entry name" value="GAF"/>
</dbReference>
<sequence length="944" mass="103373">MSTGGFEQALRACASEPIHQIGHVQPHAALLAFEPEVGWRVRQASDNIAAFIGRPLTAVLDQPLETLFDSDALVTIDALVGRVRALRAPATGRLQATVDGVQWPLMAHLYAAGDLLALELERNEGASHHGQLDTLLTETIETVQAIGGLDESPAYFDALAALVRRLTGYDSVMVYRFDSNMDGEIVAQSRSNAAQDFLGMRFPASDIPPQARRLYTINLVRVVADTEAAPAPILPALHPETQRPLDLSFSAVRSLSPIHIEYLRNIGVRASMVISLLQQGRLWGMVTCHHLQPKRVSIALREAAILISRLASARLSEMQSQAQDRLNAEAVRITRGLLRHLPNHAMPALMGDVLQPLQQLVRADGIIAVVEGRLFTHGRVPPPDTVTALLAWLAAQASSEVMAIDHLSQAFAPAAVHADCAAGLLCTPATPGMHNALIWLRGERVRTVRWAGNYQEGFVRNAAGDFRLTPRKSFQLWTEAWRGRCEPWAPAEVGIVGMLALELPERIAQMSRLDAAFAQLQRNEHELREHRRRLEEQVQQRTAELSIAKELAESASRAKSAFLANMSHELRTPLSGIMGLTDLAQRQAADETVKGYLAKSGQISQHLLALINDILDLTKIEAERLTLESVDFRLADMLDGVEQQVRLAAQDKGLALRFEVSDVDGQRCLRGDPRRIQQLLLNLVANAVKFTPQGSVRVQAEIATVTGKPVLRGAVHDTGIGISKADLPRLFTAFEQADSSMSRRFGGSGLGLAIVRRLARLMGGDVQVTSSPGVGSVFRFELQLDWGAAAAADPNGRGMESAAQRLRTECPGLRVLLAEDEPTHQDILRTLLEMAGCRVDVVGDGAAATMAAQGRHYDVILMDMQMPLMDGLQAARRIRAEGRCRHTPILATTANAFDEDLVACQAAGMDEHVVKPIHPEHLFERILRLMRSRPPQRYLADDSR</sequence>
<dbReference type="PANTHER" id="PTHR45339:SF1">
    <property type="entry name" value="HYBRID SIGNAL TRANSDUCTION HISTIDINE KINASE J"/>
    <property type="match status" value="1"/>
</dbReference>
<evidence type="ECO:0000256" key="12">
    <source>
        <dbReference type="PROSITE-ProRule" id="PRU00169"/>
    </source>
</evidence>
<keyword evidence="10" id="KW-0902">Two-component regulatory system</keyword>
<feature type="domain" description="Response regulatory" evidence="16">
    <location>
        <begin position="814"/>
        <end position="930"/>
    </location>
</feature>
<evidence type="ECO:0000256" key="6">
    <source>
        <dbReference type="ARBA" id="ARBA00022606"/>
    </source>
</evidence>
<dbReference type="InterPro" id="IPR043150">
    <property type="entry name" value="Phytochrome_PHY_sf"/>
</dbReference>
<evidence type="ECO:0000259" key="16">
    <source>
        <dbReference type="PROSITE" id="PS50110"/>
    </source>
</evidence>
<evidence type="ECO:0000256" key="11">
    <source>
        <dbReference type="ARBA" id="ARBA00023170"/>
    </source>
</evidence>
<dbReference type="PROSITE" id="PS50109">
    <property type="entry name" value="HIS_KIN"/>
    <property type="match status" value="1"/>
</dbReference>
<dbReference type="Gene3D" id="3.30.565.10">
    <property type="entry name" value="Histidine kinase-like ATPase, C-terminal domain"/>
    <property type="match status" value="1"/>
</dbReference>
<dbReference type="InterPro" id="IPR036890">
    <property type="entry name" value="HATPase_C_sf"/>
</dbReference>
<dbReference type="EMBL" id="CP097635">
    <property type="protein sequence ID" value="URI05913.1"/>
    <property type="molecule type" value="Genomic_DNA"/>
</dbReference>
<dbReference type="SMART" id="SM00388">
    <property type="entry name" value="HisKA"/>
    <property type="match status" value="1"/>
</dbReference>
<keyword evidence="17" id="KW-0067">ATP-binding</keyword>
<evidence type="ECO:0000256" key="9">
    <source>
        <dbReference type="ARBA" id="ARBA00022991"/>
    </source>
</evidence>
<dbReference type="SUPFAM" id="SSF55781">
    <property type="entry name" value="GAF domain-like"/>
    <property type="match status" value="2"/>
</dbReference>
<dbReference type="GO" id="GO:0005524">
    <property type="term" value="F:ATP binding"/>
    <property type="evidence" value="ECO:0007669"/>
    <property type="project" value="UniProtKB-KW"/>
</dbReference>
<feature type="domain" description="Histidine kinase" evidence="15">
    <location>
        <begin position="565"/>
        <end position="786"/>
    </location>
</feature>
<dbReference type="Pfam" id="PF01590">
    <property type="entry name" value="GAF"/>
    <property type="match status" value="1"/>
</dbReference>
<organism evidence="17 18">
    <name type="scientific">Aquincola tertiaricarbonis</name>
    <dbReference type="NCBI Taxonomy" id="391953"/>
    <lineage>
        <taxon>Bacteria</taxon>
        <taxon>Pseudomonadati</taxon>
        <taxon>Pseudomonadota</taxon>
        <taxon>Betaproteobacteria</taxon>
        <taxon>Burkholderiales</taxon>
        <taxon>Sphaerotilaceae</taxon>
        <taxon>Aquincola</taxon>
    </lineage>
</organism>
<dbReference type="EC" id="2.7.13.3" evidence="3"/>
<dbReference type="Pfam" id="PF00360">
    <property type="entry name" value="PHY"/>
    <property type="match status" value="1"/>
</dbReference>
<dbReference type="SUPFAM" id="SSF52172">
    <property type="entry name" value="CheY-like"/>
    <property type="match status" value="1"/>
</dbReference>
<dbReference type="SUPFAM" id="SSF47384">
    <property type="entry name" value="Homodimeric domain of signal transducing histidine kinase"/>
    <property type="match status" value="1"/>
</dbReference>
<evidence type="ECO:0000259" key="14">
    <source>
        <dbReference type="PROSITE" id="PS50046"/>
    </source>
</evidence>
<dbReference type="InterPro" id="IPR001789">
    <property type="entry name" value="Sig_transdc_resp-reg_receiver"/>
</dbReference>
<dbReference type="InterPro" id="IPR035965">
    <property type="entry name" value="PAS-like_dom_sf"/>
</dbReference>
<reference evidence="17" key="1">
    <citation type="submission" date="2022-05" db="EMBL/GenBank/DDBJ databases">
        <title>An RpoN-dependent PEP-CTERM gene is involved in floc formation of an Aquincola tertiaricarbonis strain.</title>
        <authorList>
            <person name="Qiu D."/>
            <person name="Xia M."/>
        </authorList>
    </citation>
    <scope>NUCLEOTIDE SEQUENCE</scope>
    <source>
        <strain evidence="17">RN12</strain>
    </source>
</reference>
<dbReference type="Pfam" id="PF00072">
    <property type="entry name" value="Response_reg"/>
    <property type="match status" value="1"/>
</dbReference>
<dbReference type="Gene3D" id="3.40.50.2300">
    <property type="match status" value="1"/>
</dbReference>
<keyword evidence="17" id="KW-0547">Nucleotide-binding</keyword>
<dbReference type="CDD" id="cd16922">
    <property type="entry name" value="HATPase_EvgS-ArcB-TorS-like"/>
    <property type="match status" value="1"/>
</dbReference>
<dbReference type="InterPro" id="IPR004358">
    <property type="entry name" value="Sig_transdc_His_kin-like_C"/>
</dbReference>
<evidence type="ECO:0000256" key="8">
    <source>
        <dbReference type="ARBA" id="ARBA00022777"/>
    </source>
</evidence>
<evidence type="ECO:0000256" key="1">
    <source>
        <dbReference type="ARBA" id="ARBA00000085"/>
    </source>
</evidence>
<dbReference type="InterPro" id="IPR016132">
    <property type="entry name" value="Phyto_chromo_attachment"/>
</dbReference>
<dbReference type="SUPFAM" id="SSF55874">
    <property type="entry name" value="ATPase domain of HSP90 chaperone/DNA topoisomerase II/histidine kinase"/>
    <property type="match status" value="1"/>
</dbReference>
<dbReference type="PROSITE" id="PS50046">
    <property type="entry name" value="PHYTOCHROME_2"/>
    <property type="match status" value="1"/>
</dbReference>
<dbReference type="Pfam" id="PF02518">
    <property type="entry name" value="HATPase_c"/>
    <property type="match status" value="1"/>
</dbReference>
<dbReference type="PROSITE" id="PS50110">
    <property type="entry name" value="RESPONSE_REGULATORY"/>
    <property type="match status" value="1"/>
</dbReference>
<evidence type="ECO:0000256" key="2">
    <source>
        <dbReference type="ARBA" id="ARBA00006402"/>
    </source>
</evidence>
<dbReference type="Proteomes" id="UP001056201">
    <property type="component" value="Chromosome 1"/>
</dbReference>
<dbReference type="SMART" id="SM00387">
    <property type="entry name" value="HATPase_c"/>
    <property type="match status" value="1"/>
</dbReference>
<evidence type="ECO:0000256" key="13">
    <source>
        <dbReference type="SAM" id="Coils"/>
    </source>
</evidence>
<keyword evidence="13" id="KW-0175">Coiled coil</keyword>
<evidence type="ECO:0000256" key="4">
    <source>
        <dbReference type="ARBA" id="ARBA00022543"/>
    </source>
</evidence>
<evidence type="ECO:0000313" key="17">
    <source>
        <dbReference type="EMBL" id="URI05913.1"/>
    </source>
</evidence>
<keyword evidence="18" id="KW-1185">Reference proteome</keyword>
<evidence type="ECO:0000256" key="3">
    <source>
        <dbReference type="ARBA" id="ARBA00012438"/>
    </source>
</evidence>
<dbReference type="Pfam" id="PF00512">
    <property type="entry name" value="HisKA"/>
    <property type="match status" value="1"/>
</dbReference>
<dbReference type="PRINTS" id="PR00344">
    <property type="entry name" value="BCTRLSENSOR"/>
</dbReference>
<keyword evidence="9" id="KW-0157">Chromophore</keyword>
<evidence type="ECO:0000313" key="18">
    <source>
        <dbReference type="Proteomes" id="UP001056201"/>
    </source>
</evidence>
<comment type="catalytic activity">
    <reaction evidence="1">
        <text>ATP + protein L-histidine = ADP + protein N-phospho-L-histidine.</text>
        <dbReference type="EC" id="2.7.13.3"/>
    </reaction>
</comment>
<dbReference type="CDD" id="cd00082">
    <property type="entry name" value="HisKA"/>
    <property type="match status" value="1"/>
</dbReference>
<feature type="coiled-coil region" evidence="13">
    <location>
        <begin position="513"/>
        <end position="551"/>
    </location>
</feature>